<organism evidence="2 3">
    <name type="scientific">Boletus reticuloceps</name>
    <dbReference type="NCBI Taxonomy" id="495285"/>
    <lineage>
        <taxon>Eukaryota</taxon>
        <taxon>Fungi</taxon>
        <taxon>Dikarya</taxon>
        <taxon>Basidiomycota</taxon>
        <taxon>Agaricomycotina</taxon>
        <taxon>Agaricomycetes</taxon>
        <taxon>Agaricomycetidae</taxon>
        <taxon>Boletales</taxon>
        <taxon>Boletineae</taxon>
        <taxon>Boletaceae</taxon>
        <taxon>Boletoideae</taxon>
        <taxon>Boletus</taxon>
    </lineage>
</organism>
<dbReference type="AlphaFoldDB" id="A0A8I3ACB9"/>
<name>A0A8I3ACB9_9AGAM</name>
<dbReference type="Proteomes" id="UP000683000">
    <property type="component" value="Unassembled WGS sequence"/>
</dbReference>
<proteinExistence type="predicted"/>
<evidence type="ECO:0000256" key="1">
    <source>
        <dbReference type="SAM" id="MobiDB-lite"/>
    </source>
</evidence>
<accession>A0A8I3ACB9</accession>
<feature type="region of interest" description="Disordered" evidence="1">
    <location>
        <begin position="1"/>
        <end position="39"/>
    </location>
</feature>
<dbReference type="OrthoDB" id="498543at2759"/>
<sequence>MVEIRFYVPGPHTKLRGSEAGSQKSNAEDEDEDGEEVSATQAFRDAIKDEAEIGQVSGRSGFELRGRYGMDMFLDFMRLRGKAYDKFFIEVS</sequence>
<gene>
    <name evidence="2" type="ORF">JVT61DRAFT_1187</name>
</gene>
<reference evidence="2" key="1">
    <citation type="submission" date="2021-03" db="EMBL/GenBank/DDBJ databases">
        <title>Evolutionary innovations through gain and loss of genes in the ectomycorrhizal Boletales.</title>
        <authorList>
            <person name="Wu G."/>
            <person name="Miyauchi S."/>
            <person name="Morin E."/>
            <person name="Yang Z.-L."/>
            <person name="Xu J."/>
            <person name="Martin F.M."/>
        </authorList>
    </citation>
    <scope>NUCLEOTIDE SEQUENCE</scope>
    <source>
        <strain evidence="2">BR01</strain>
    </source>
</reference>
<comment type="caution">
    <text evidence="2">The sequence shown here is derived from an EMBL/GenBank/DDBJ whole genome shotgun (WGS) entry which is preliminary data.</text>
</comment>
<evidence type="ECO:0000313" key="2">
    <source>
        <dbReference type="EMBL" id="KAG6377135.1"/>
    </source>
</evidence>
<evidence type="ECO:0000313" key="3">
    <source>
        <dbReference type="Proteomes" id="UP000683000"/>
    </source>
</evidence>
<dbReference type="EMBL" id="JAGFBS010000010">
    <property type="protein sequence ID" value="KAG6377135.1"/>
    <property type="molecule type" value="Genomic_DNA"/>
</dbReference>
<keyword evidence="3" id="KW-1185">Reference proteome</keyword>
<protein>
    <submittedName>
        <fullName evidence="2">Uncharacterized protein</fullName>
    </submittedName>
</protein>